<evidence type="ECO:0000256" key="1">
    <source>
        <dbReference type="SAM" id="MobiDB-lite"/>
    </source>
</evidence>
<proteinExistence type="predicted"/>
<feature type="region of interest" description="Disordered" evidence="1">
    <location>
        <begin position="17"/>
        <end position="67"/>
    </location>
</feature>
<sequence length="252" mass="28586">MQPQNAVIMDQPIVEEIHVQPENQPPPPVENQPLVLQDQPPLVPVQPPPVQAAASGQGSNRPTPPGFTNSKIMVNLKHYNGDTDAVQWWASFLAYITLQRMAEWEAILVLPFYLCGIAEQWFEMIDSTTKASLAHIKLSFLNRFKQHKQEDIGLTYLRQQENEPVDQYIHRALNYNKTNKLTQKFVKIPTTLTLSFLQSYRIKKVLEQPFNAYIYVTHQGFATMLSQPANVSKQTVQALAADSDSLYPSLLA</sequence>
<keyword evidence="3" id="KW-1185">Reference proteome</keyword>
<name>A0A8S3V2N3_MYTED</name>
<feature type="compositionally biased region" description="Pro residues" evidence="1">
    <location>
        <begin position="41"/>
        <end position="50"/>
    </location>
</feature>
<dbReference type="Proteomes" id="UP000683360">
    <property type="component" value="Unassembled WGS sequence"/>
</dbReference>
<evidence type="ECO:0000313" key="2">
    <source>
        <dbReference type="EMBL" id="CAG2250783.1"/>
    </source>
</evidence>
<reference evidence="2" key="1">
    <citation type="submission" date="2021-03" db="EMBL/GenBank/DDBJ databases">
        <authorList>
            <person name="Bekaert M."/>
        </authorList>
    </citation>
    <scope>NUCLEOTIDE SEQUENCE</scope>
</reference>
<comment type="caution">
    <text evidence="2">The sequence shown here is derived from an EMBL/GenBank/DDBJ whole genome shotgun (WGS) entry which is preliminary data.</text>
</comment>
<gene>
    <name evidence="2" type="ORF">MEDL_62455</name>
</gene>
<feature type="compositionally biased region" description="Polar residues" evidence="1">
    <location>
        <begin position="54"/>
        <end position="67"/>
    </location>
</feature>
<dbReference type="EMBL" id="CAJPWZ010003064">
    <property type="protein sequence ID" value="CAG2250783.1"/>
    <property type="molecule type" value="Genomic_DNA"/>
</dbReference>
<organism evidence="2 3">
    <name type="scientific">Mytilus edulis</name>
    <name type="common">Blue mussel</name>
    <dbReference type="NCBI Taxonomy" id="6550"/>
    <lineage>
        <taxon>Eukaryota</taxon>
        <taxon>Metazoa</taxon>
        <taxon>Spiralia</taxon>
        <taxon>Lophotrochozoa</taxon>
        <taxon>Mollusca</taxon>
        <taxon>Bivalvia</taxon>
        <taxon>Autobranchia</taxon>
        <taxon>Pteriomorphia</taxon>
        <taxon>Mytilida</taxon>
        <taxon>Mytiloidea</taxon>
        <taxon>Mytilidae</taxon>
        <taxon>Mytilinae</taxon>
        <taxon>Mytilus</taxon>
    </lineage>
</organism>
<accession>A0A8S3V2N3</accession>
<evidence type="ECO:0008006" key="4">
    <source>
        <dbReference type="Google" id="ProtNLM"/>
    </source>
</evidence>
<feature type="compositionally biased region" description="Low complexity" evidence="1">
    <location>
        <begin position="31"/>
        <end position="40"/>
    </location>
</feature>
<evidence type="ECO:0000313" key="3">
    <source>
        <dbReference type="Proteomes" id="UP000683360"/>
    </source>
</evidence>
<dbReference type="AlphaFoldDB" id="A0A8S3V2N3"/>
<protein>
    <recommendedName>
        <fullName evidence="4">Retrotransposon gag domain-containing protein</fullName>
    </recommendedName>
</protein>